<gene>
    <name evidence="2" type="ORF">B0E33_20320</name>
</gene>
<dbReference type="Proteomes" id="UP000188174">
    <property type="component" value="Chromosome"/>
</dbReference>
<proteinExistence type="predicted"/>
<reference evidence="2 3" key="1">
    <citation type="submission" date="2017-02" db="EMBL/GenBank/DDBJ databases">
        <authorList>
            <person name="Jeong S."/>
        </authorList>
    </citation>
    <scope>NUCLEOTIDE SEQUENCE [LARGE SCALE GENOMIC DNA]</scope>
    <source>
        <strain evidence="2 3">RMAR6-6</strain>
    </source>
</reference>
<sequence length="160" mass="18041">MKNEKAEVISEALLTKLNQKFSENSENDSSDGLFGGLAFYRKKRRILSEEEILQFWKRNVVRSKVISLCALVLPLFAAFLLFHGVLEPTVVCWIGLGGLTIYAFCQLVLIYGLERLLGTWRAASFRKSRKSGERAWKFVDASELTFRANTPLDTADGSSN</sequence>
<keyword evidence="1" id="KW-1133">Transmembrane helix</keyword>
<name>A0ABM6I5I2_9HYPH</name>
<feature type="transmembrane region" description="Helical" evidence="1">
    <location>
        <begin position="92"/>
        <end position="113"/>
    </location>
</feature>
<keyword evidence="3" id="KW-1185">Reference proteome</keyword>
<evidence type="ECO:0000313" key="2">
    <source>
        <dbReference type="EMBL" id="AQQ05624.1"/>
    </source>
</evidence>
<organism evidence="2 3">
    <name type="scientific">Roseibium algicola</name>
    <dbReference type="NCBI Taxonomy" id="2857014"/>
    <lineage>
        <taxon>Bacteria</taxon>
        <taxon>Pseudomonadati</taxon>
        <taxon>Pseudomonadota</taxon>
        <taxon>Alphaproteobacteria</taxon>
        <taxon>Hyphomicrobiales</taxon>
        <taxon>Stappiaceae</taxon>
        <taxon>Roseibium</taxon>
    </lineage>
</organism>
<evidence type="ECO:0000313" key="3">
    <source>
        <dbReference type="Proteomes" id="UP000188174"/>
    </source>
</evidence>
<accession>A0ABM6I5I2</accession>
<protein>
    <submittedName>
        <fullName evidence="2">Uncharacterized protein</fullName>
    </submittedName>
</protein>
<keyword evidence="1" id="KW-0472">Membrane</keyword>
<dbReference type="EMBL" id="CP019630">
    <property type="protein sequence ID" value="AQQ05624.1"/>
    <property type="molecule type" value="Genomic_DNA"/>
</dbReference>
<dbReference type="RefSeq" id="WP_077292226.1">
    <property type="nucleotide sequence ID" value="NZ_CP019630.1"/>
</dbReference>
<feature type="transmembrane region" description="Helical" evidence="1">
    <location>
        <begin position="65"/>
        <end position="86"/>
    </location>
</feature>
<keyword evidence="1" id="KW-0812">Transmembrane</keyword>
<evidence type="ECO:0000256" key="1">
    <source>
        <dbReference type="SAM" id="Phobius"/>
    </source>
</evidence>